<name>A0A5U3G6H6_SALET</name>
<accession>A0A5U3G6H6</accession>
<organism evidence="1">
    <name type="scientific">Salmonella enterica I</name>
    <dbReference type="NCBI Taxonomy" id="59201"/>
    <lineage>
        <taxon>Bacteria</taxon>
        <taxon>Pseudomonadati</taxon>
        <taxon>Pseudomonadota</taxon>
        <taxon>Gammaproteobacteria</taxon>
        <taxon>Enterobacterales</taxon>
        <taxon>Enterobacteriaceae</taxon>
        <taxon>Salmonella</taxon>
    </lineage>
</organism>
<sequence length="44" mass="4845">MAFKGGRKNWLFAGSDSDSEHVAVLYSLLGTCGLNNVEPEKWLC</sequence>
<evidence type="ECO:0000313" key="1">
    <source>
        <dbReference type="EMBL" id="EBP4061191.1"/>
    </source>
</evidence>
<protein>
    <submittedName>
        <fullName evidence="1">IS66 family transposase</fullName>
    </submittedName>
</protein>
<proteinExistence type="predicted"/>
<comment type="caution">
    <text evidence="1">The sequence shown here is derived from an EMBL/GenBank/DDBJ whole genome shotgun (WGS) entry which is preliminary data.</text>
</comment>
<gene>
    <name evidence="1" type="ORF">Z599_26560</name>
</gene>
<reference evidence="1" key="1">
    <citation type="submission" date="2018-07" db="EMBL/GenBank/DDBJ databases">
        <authorList>
            <consortium name="GenomeTrakr network: Whole genome sequencing for foodborne pathogen traceback"/>
        </authorList>
    </citation>
    <scope>NUCLEOTIDE SEQUENCE</scope>
    <source>
        <strain evidence="1">MDH-2013-00175</strain>
    </source>
</reference>
<dbReference type="EMBL" id="AAGLQK010000093">
    <property type="protein sequence ID" value="EBP4061191.1"/>
    <property type="molecule type" value="Genomic_DNA"/>
</dbReference>
<dbReference type="AlphaFoldDB" id="A0A5U3G6H6"/>